<evidence type="ECO:0000313" key="6">
    <source>
        <dbReference type="Proteomes" id="UP000194933"/>
    </source>
</evidence>
<dbReference type="Gene3D" id="3.30.70.1450">
    <property type="entry name" value="Regulator of K+ conductance, C-terminal domain"/>
    <property type="match status" value="1"/>
</dbReference>
<feature type="domain" description="RCK C-terminal" evidence="4">
    <location>
        <begin position="142"/>
        <end position="224"/>
    </location>
</feature>
<proteinExistence type="predicted"/>
<dbReference type="Gene3D" id="3.40.50.720">
    <property type="entry name" value="NAD(P)-binding Rossmann-like Domain"/>
    <property type="match status" value="1"/>
</dbReference>
<dbReference type="Proteomes" id="UP000194933">
    <property type="component" value="Unassembled WGS sequence"/>
</dbReference>
<gene>
    <name evidence="5" type="ORF">A5844_000936</name>
</gene>
<evidence type="ECO:0000256" key="2">
    <source>
        <dbReference type="ARBA" id="ARBA00023065"/>
    </source>
</evidence>
<feature type="domain" description="RCK N-terminal" evidence="3">
    <location>
        <begin position="5"/>
        <end position="122"/>
    </location>
</feature>
<name>A0A242K014_9ENTE</name>
<dbReference type="InterPro" id="IPR036291">
    <property type="entry name" value="NAD(P)-bd_dom_sf"/>
</dbReference>
<sequence length="224" mass="24613">MMKTKKRAFLIGGHQKAQALAESLTKKGFQITIINEDYASCLELTELVGVNVICGDGSRPYILDDANIQDADLAIALTRRDEDNLVISELCKKRFHVKKTAALVNDPQKVDFFYQMGVDSVVCSVTSVTSIIEQQMFMDEISSVIPIKEGDISISQVPIAANAPAVGKRLWELNLPEEVIIGCILRGNRNITPHGDTQLLAGDMLILISSSQQEIATIRELVGR</sequence>
<dbReference type="GO" id="GO:0008324">
    <property type="term" value="F:monoatomic cation transmembrane transporter activity"/>
    <property type="evidence" value="ECO:0007669"/>
    <property type="project" value="InterPro"/>
</dbReference>
<keyword evidence="6" id="KW-1185">Reference proteome</keyword>
<evidence type="ECO:0000313" key="5">
    <source>
        <dbReference type="EMBL" id="OTP10802.1"/>
    </source>
</evidence>
<keyword evidence="2" id="KW-0406">Ion transport</keyword>
<keyword evidence="1" id="KW-0813">Transport</keyword>
<dbReference type="Pfam" id="PF02080">
    <property type="entry name" value="TrkA_C"/>
    <property type="match status" value="1"/>
</dbReference>
<evidence type="ECO:0000259" key="4">
    <source>
        <dbReference type="PROSITE" id="PS51202"/>
    </source>
</evidence>
<dbReference type="PANTHER" id="PTHR43833:SF5">
    <property type="entry name" value="TRK SYSTEM POTASSIUM UPTAKE PROTEIN TRKA"/>
    <property type="match status" value="1"/>
</dbReference>
<evidence type="ECO:0000256" key="1">
    <source>
        <dbReference type="ARBA" id="ARBA00022448"/>
    </source>
</evidence>
<dbReference type="GO" id="GO:0006813">
    <property type="term" value="P:potassium ion transport"/>
    <property type="evidence" value="ECO:0007669"/>
    <property type="project" value="InterPro"/>
</dbReference>
<comment type="caution">
    <text evidence="5">The sequence shown here is derived from an EMBL/GenBank/DDBJ whole genome shotgun (WGS) entry which is preliminary data.</text>
</comment>
<dbReference type="STRING" id="1987383.A5844_000936"/>
<dbReference type="InterPro" id="IPR050721">
    <property type="entry name" value="Trk_Ktr_HKT_K-transport"/>
</dbReference>
<dbReference type="SUPFAM" id="SSF116726">
    <property type="entry name" value="TrkA C-terminal domain-like"/>
    <property type="match status" value="1"/>
</dbReference>
<reference evidence="5 6" key="1">
    <citation type="submission" date="2017-05" db="EMBL/GenBank/DDBJ databases">
        <title>The Genome Sequence of Enterococcus sp. 10A9_DIV0425.</title>
        <authorList>
            <consortium name="The Broad Institute Genomics Platform"/>
            <consortium name="The Broad Institute Genomic Center for Infectious Diseases"/>
            <person name="Earl A."/>
            <person name="Manson A."/>
            <person name="Schwartman J."/>
            <person name="Gilmore M."/>
            <person name="Abouelleil A."/>
            <person name="Cao P."/>
            <person name="Chapman S."/>
            <person name="Cusick C."/>
            <person name="Shea T."/>
            <person name="Young S."/>
            <person name="Neafsey D."/>
            <person name="Nusbaum C."/>
            <person name="Birren B."/>
        </authorList>
    </citation>
    <scope>NUCLEOTIDE SEQUENCE [LARGE SCALE GENOMIC DNA]</scope>
    <source>
        <strain evidence="5 6">10A9_DIV0425</strain>
    </source>
</reference>
<organism evidence="5 6">
    <name type="scientific">Candidatus Enterococcus wittei</name>
    <dbReference type="NCBI Taxonomy" id="1987383"/>
    <lineage>
        <taxon>Bacteria</taxon>
        <taxon>Bacillati</taxon>
        <taxon>Bacillota</taxon>
        <taxon>Bacilli</taxon>
        <taxon>Lactobacillales</taxon>
        <taxon>Enterococcaceae</taxon>
        <taxon>Enterococcus</taxon>
    </lineage>
</organism>
<dbReference type="RefSeq" id="WP_209437449.1">
    <property type="nucleotide sequence ID" value="NZ_NGMO01000002.1"/>
</dbReference>
<evidence type="ECO:0008006" key="7">
    <source>
        <dbReference type="Google" id="ProtNLM"/>
    </source>
</evidence>
<accession>A0A242K014</accession>
<dbReference type="PROSITE" id="PS51201">
    <property type="entry name" value="RCK_N"/>
    <property type="match status" value="1"/>
</dbReference>
<dbReference type="PANTHER" id="PTHR43833">
    <property type="entry name" value="POTASSIUM CHANNEL PROTEIN 2-RELATED-RELATED"/>
    <property type="match status" value="1"/>
</dbReference>
<protein>
    <recommendedName>
        <fullName evidence="7">Trk system potassium uptake protein TrkA</fullName>
    </recommendedName>
</protein>
<dbReference type="InterPro" id="IPR006037">
    <property type="entry name" value="RCK_C"/>
</dbReference>
<dbReference type="AlphaFoldDB" id="A0A242K014"/>
<dbReference type="PROSITE" id="PS51202">
    <property type="entry name" value="RCK_C"/>
    <property type="match status" value="1"/>
</dbReference>
<evidence type="ECO:0000259" key="3">
    <source>
        <dbReference type="PROSITE" id="PS51201"/>
    </source>
</evidence>
<dbReference type="InterPro" id="IPR036721">
    <property type="entry name" value="RCK_C_sf"/>
</dbReference>
<dbReference type="Pfam" id="PF02254">
    <property type="entry name" value="TrkA_N"/>
    <property type="match status" value="1"/>
</dbReference>
<dbReference type="EMBL" id="NGMO01000002">
    <property type="protein sequence ID" value="OTP10802.1"/>
    <property type="molecule type" value="Genomic_DNA"/>
</dbReference>
<dbReference type="SUPFAM" id="SSF51735">
    <property type="entry name" value="NAD(P)-binding Rossmann-fold domains"/>
    <property type="match status" value="1"/>
</dbReference>
<dbReference type="InterPro" id="IPR003148">
    <property type="entry name" value="RCK_N"/>
</dbReference>